<dbReference type="NCBIfam" id="NF002956">
    <property type="entry name" value="PRK03612.1"/>
    <property type="match status" value="1"/>
</dbReference>
<evidence type="ECO:0000256" key="3">
    <source>
        <dbReference type="ARBA" id="ARBA00023115"/>
    </source>
</evidence>
<proteinExistence type="inferred from homology"/>
<feature type="binding site" evidence="4">
    <location>
        <position position="317"/>
    </location>
    <ligand>
        <name>S-methyl-5'-thioadenosine</name>
        <dbReference type="ChEBI" id="CHEBI:17509"/>
    </ligand>
</feature>
<dbReference type="InterPro" id="IPR001045">
    <property type="entry name" value="Spermi_synthase"/>
</dbReference>
<evidence type="ECO:0000256" key="1">
    <source>
        <dbReference type="ARBA" id="ARBA00007867"/>
    </source>
</evidence>
<comment type="caution">
    <text evidence="7">The sequence shown here is derived from an EMBL/GenBank/DDBJ whole genome shotgun (WGS) entry which is preliminary data.</text>
</comment>
<name>A0ABW6KF61_9BACI</name>
<dbReference type="InterPro" id="IPR030374">
    <property type="entry name" value="PABS"/>
</dbReference>
<dbReference type="GO" id="GO:0004766">
    <property type="term" value="F:spermidine synthase activity"/>
    <property type="evidence" value="ECO:0007669"/>
    <property type="project" value="UniProtKB-EC"/>
</dbReference>
<comment type="similarity">
    <text evidence="1 4">Belongs to the spermidine/spermine synthase family.</text>
</comment>
<dbReference type="PROSITE" id="PS51006">
    <property type="entry name" value="PABS_2"/>
    <property type="match status" value="1"/>
</dbReference>
<comment type="pathway">
    <text evidence="4">Amine and polyamine biosynthesis; spermidine biosynthesis; spermidine from putrescine: step 1/1.</text>
</comment>
<keyword evidence="4" id="KW-1133">Transmembrane helix</keyword>
<organism evidence="7 8">
    <name type="scientific">Cytobacillus spartinae</name>
    <dbReference type="NCBI Taxonomy" id="3299023"/>
    <lineage>
        <taxon>Bacteria</taxon>
        <taxon>Bacillati</taxon>
        <taxon>Bacillota</taxon>
        <taxon>Bacilli</taxon>
        <taxon>Bacillales</taxon>
        <taxon>Bacillaceae</taxon>
        <taxon>Cytobacillus</taxon>
    </lineage>
</organism>
<feature type="transmembrane region" description="Helical" evidence="4">
    <location>
        <begin position="199"/>
        <end position="218"/>
    </location>
</feature>
<keyword evidence="4" id="KW-0812">Transmembrane</keyword>
<feature type="domain" description="PABS" evidence="6">
    <location>
        <begin position="214"/>
        <end position="448"/>
    </location>
</feature>
<feature type="binding site" evidence="4">
    <location>
        <position position="243"/>
    </location>
    <ligand>
        <name>S-methyl-5'-thioadenosine</name>
        <dbReference type="ChEBI" id="CHEBI:17509"/>
    </ligand>
</feature>
<keyword evidence="4" id="KW-0472">Membrane</keyword>
<keyword evidence="3 4" id="KW-0620">Polyamine biosynthesis</keyword>
<evidence type="ECO:0000256" key="4">
    <source>
        <dbReference type="HAMAP-Rule" id="MF_00198"/>
    </source>
</evidence>
<comment type="subunit">
    <text evidence="4">Homodimer or homotetramer.</text>
</comment>
<dbReference type="Proteomes" id="UP001601059">
    <property type="component" value="Unassembled WGS sequence"/>
</dbReference>
<dbReference type="Gene3D" id="3.40.50.150">
    <property type="entry name" value="Vaccinia Virus protein VP39"/>
    <property type="match status" value="1"/>
</dbReference>
<comment type="caution">
    <text evidence="4">Lacks conserved residue(s) required for the propagation of feature annotation.</text>
</comment>
<dbReference type="RefSeq" id="WP_389362785.1">
    <property type="nucleotide sequence ID" value="NZ_JBIACK010000011.1"/>
</dbReference>
<dbReference type="Pfam" id="PF01564">
    <property type="entry name" value="Spermine_synth"/>
    <property type="match status" value="1"/>
</dbReference>
<comment type="function">
    <text evidence="4">Catalyzes the irreversible transfer of a propylamine group from the amino donor S-adenosylmethioninamine (decarboxy-AdoMet) to putrescine (1,4-diaminobutane) to yield spermidine.</text>
</comment>
<comment type="subcellular location">
    <subcellularLocation>
        <location evidence="4">Cell membrane</location>
        <topology evidence="4">Multi-pass membrane protein</topology>
    </subcellularLocation>
</comment>
<feature type="transmembrane region" description="Helical" evidence="4">
    <location>
        <begin position="105"/>
        <end position="125"/>
    </location>
</feature>
<gene>
    <name evidence="4" type="primary">speE</name>
    <name evidence="7" type="ORF">ACFYKX_19565</name>
</gene>
<keyword evidence="2 4" id="KW-0808">Transferase</keyword>
<evidence type="ECO:0000313" key="7">
    <source>
        <dbReference type="EMBL" id="MFE8702806.1"/>
    </source>
</evidence>
<feature type="binding site" evidence="4">
    <location>
        <position position="297"/>
    </location>
    <ligand>
        <name>spermidine</name>
        <dbReference type="ChEBI" id="CHEBI:57834"/>
    </ligand>
</feature>
<dbReference type="NCBIfam" id="NF037959">
    <property type="entry name" value="MFS_SpdSyn"/>
    <property type="match status" value="1"/>
</dbReference>
<dbReference type="PANTHER" id="PTHR43317:SF1">
    <property type="entry name" value="THERMOSPERMINE SYNTHASE ACAULIS5"/>
    <property type="match status" value="1"/>
</dbReference>
<feature type="active site" description="Proton acceptor" evidence="4 5">
    <location>
        <position position="369"/>
    </location>
</feature>
<evidence type="ECO:0000256" key="2">
    <source>
        <dbReference type="ARBA" id="ARBA00022679"/>
    </source>
</evidence>
<dbReference type="EC" id="2.5.1.16" evidence="4"/>
<dbReference type="PANTHER" id="PTHR43317">
    <property type="entry name" value="THERMOSPERMINE SYNTHASE ACAULIS5"/>
    <property type="match status" value="1"/>
</dbReference>
<comment type="catalytic activity">
    <reaction evidence="4">
        <text>S-adenosyl 3-(methylsulfanyl)propylamine + putrescine = S-methyl-5'-thioadenosine + spermidine + H(+)</text>
        <dbReference type="Rhea" id="RHEA:12721"/>
        <dbReference type="ChEBI" id="CHEBI:15378"/>
        <dbReference type="ChEBI" id="CHEBI:17509"/>
        <dbReference type="ChEBI" id="CHEBI:57443"/>
        <dbReference type="ChEBI" id="CHEBI:57834"/>
        <dbReference type="ChEBI" id="CHEBI:326268"/>
        <dbReference type="EC" id="2.5.1.16"/>
    </reaction>
</comment>
<accession>A0ABW6KF61</accession>
<keyword evidence="4" id="KW-1003">Cell membrane</keyword>
<evidence type="ECO:0000259" key="6">
    <source>
        <dbReference type="PROSITE" id="PS51006"/>
    </source>
</evidence>
<keyword evidence="4" id="KW-0745">Spermidine biosynthesis</keyword>
<evidence type="ECO:0000256" key="5">
    <source>
        <dbReference type="PROSITE-ProRule" id="PRU00354"/>
    </source>
</evidence>
<feature type="transmembrane region" description="Helical" evidence="4">
    <location>
        <begin position="12"/>
        <end position="37"/>
    </location>
</feature>
<feature type="binding site" evidence="4">
    <location>
        <position position="273"/>
    </location>
    <ligand>
        <name>spermidine</name>
        <dbReference type="ChEBI" id="CHEBI:57834"/>
    </ligand>
</feature>
<feature type="transmembrane region" description="Helical" evidence="4">
    <location>
        <begin position="73"/>
        <end position="99"/>
    </location>
</feature>
<dbReference type="SUPFAM" id="SSF53335">
    <property type="entry name" value="S-adenosyl-L-methionine-dependent methyltransferases"/>
    <property type="match status" value="1"/>
</dbReference>
<reference evidence="7 8" key="1">
    <citation type="submission" date="2024-08" db="EMBL/GenBank/DDBJ databases">
        <title>Two novel Cytobacillus novel species.</title>
        <authorList>
            <person name="Liu G."/>
        </authorList>
    </citation>
    <scope>NUCLEOTIDE SEQUENCE [LARGE SCALE GENOMIC DNA]</scope>
    <source>
        <strain evidence="7 8">FJAT-54145</strain>
    </source>
</reference>
<keyword evidence="8" id="KW-1185">Reference proteome</keyword>
<evidence type="ECO:0000313" key="8">
    <source>
        <dbReference type="Proteomes" id="UP001601059"/>
    </source>
</evidence>
<dbReference type="EMBL" id="JBIACK010000011">
    <property type="protein sequence ID" value="MFE8702806.1"/>
    <property type="molecule type" value="Genomic_DNA"/>
</dbReference>
<protein>
    <recommendedName>
        <fullName evidence="4">Polyamine aminopropyltransferase</fullName>
    </recommendedName>
    <alternativeName>
        <fullName evidence="4">Putrescine aminopropyltransferase</fullName>
        <shortName evidence="4">PAPT</shortName>
    </alternativeName>
    <alternativeName>
        <fullName evidence="4">Spermidine synthase</fullName>
        <shortName evidence="4">SPDS</shortName>
        <shortName evidence="4">SPDSY</shortName>
        <ecNumber evidence="4">2.5.1.16</ecNumber>
    </alternativeName>
</protein>
<feature type="binding site" evidence="4">
    <location>
        <begin position="351"/>
        <end position="352"/>
    </location>
    <ligand>
        <name>S-methyl-5'-thioadenosine</name>
        <dbReference type="ChEBI" id="CHEBI:17509"/>
    </ligand>
</feature>
<dbReference type="PROSITE" id="PS01330">
    <property type="entry name" value="PABS_1"/>
    <property type="match status" value="1"/>
</dbReference>
<sequence>MQDGIKKTKAIYWSSGIVSICGIIFEVLFGAAGSYILGDGVKQYTLTISLFLTGMGIGAYISEKVTRNLIVSFVWIEYLIAIIGGFSTFLLFGVTAFLGDGTDAFFLYTITILVGTFTGVELPILIRKANEIGETLNRSAARVLFSDYAGGLIGGLLFVYLLRPQLGLVKTAFVVALVNACVALWLLNYFKDEIKRVRVHGAAGITIILLLIAGVFFGEEMAFSFEQKLYRDPIIYNDQTNYQQIILTKEQGDLRLFLDGQLQFSSSDEYRYHETLVHPAMGLTNDKKNVLILGGGDGLAIRELRKYDDVETITVVDLDPEVVELAKTNHDIVELNQHAFDDERVKVVHEDAFNYLEQSSKLYNVILVDLPDPNNESLVKLYTLEFYQLIRNHLLPGGTAMIQGTSPTFATEVYWGINRTVQEAGLHTSNLHVDIPSFGDWGFVVAKREQVDWEKITLIEDTAFLTPEVLSSLRSFGKDIDEEIINEKGEPVDIEVNTLINPILLEKYIEAWRNY</sequence>
<dbReference type="HAMAP" id="MF_00198">
    <property type="entry name" value="Spermidine_synth"/>
    <property type="match status" value="1"/>
</dbReference>
<feature type="transmembrane region" description="Helical" evidence="4">
    <location>
        <begin position="43"/>
        <end position="61"/>
    </location>
</feature>
<dbReference type="InterPro" id="IPR030373">
    <property type="entry name" value="PABS_CS"/>
</dbReference>
<feature type="transmembrane region" description="Helical" evidence="4">
    <location>
        <begin position="145"/>
        <end position="162"/>
    </location>
</feature>
<feature type="transmembrane region" description="Helical" evidence="4">
    <location>
        <begin position="168"/>
        <end position="187"/>
    </location>
</feature>
<dbReference type="InterPro" id="IPR029063">
    <property type="entry name" value="SAM-dependent_MTases_sf"/>
</dbReference>
<dbReference type="CDD" id="cd02440">
    <property type="entry name" value="AdoMet_MTases"/>
    <property type="match status" value="1"/>
</dbReference>